<accession>A0A6U2EYU6</accession>
<evidence type="ECO:0000313" key="3">
    <source>
        <dbReference type="EMBL" id="CAD8288174.1"/>
    </source>
</evidence>
<gene>
    <name evidence="2" type="ORF">CEUR00632_LOCUS8212</name>
    <name evidence="3" type="ORF">CEUR00632_LOCUS8213</name>
</gene>
<name>A0A6U2EYU6_9CHLO</name>
<dbReference type="SUPFAM" id="SSF55073">
    <property type="entry name" value="Nucleotide cyclase"/>
    <property type="match status" value="1"/>
</dbReference>
<reference evidence="3" key="1">
    <citation type="submission" date="2021-01" db="EMBL/GenBank/DDBJ databases">
        <authorList>
            <person name="Corre E."/>
            <person name="Pelletier E."/>
            <person name="Niang G."/>
            <person name="Scheremetjew M."/>
            <person name="Finn R."/>
            <person name="Kale V."/>
            <person name="Holt S."/>
            <person name="Cochrane G."/>
            <person name="Meng A."/>
            <person name="Brown T."/>
            <person name="Cohen L."/>
        </authorList>
    </citation>
    <scope>NUCLEOTIDE SEQUENCE</scope>
    <source>
        <strain evidence="3">CCMP219</strain>
    </source>
</reference>
<protein>
    <recommendedName>
        <fullName evidence="4">Guanylate cyclase domain-containing protein</fullName>
    </recommendedName>
</protein>
<evidence type="ECO:0000256" key="1">
    <source>
        <dbReference type="SAM" id="MobiDB-lite"/>
    </source>
</evidence>
<evidence type="ECO:0000313" key="2">
    <source>
        <dbReference type="EMBL" id="CAD8288173.1"/>
    </source>
</evidence>
<feature type="compositionally biased region" description="Basic and acidic residues" evidence="1">
    <location>
        <begin position="113"/>
        <end position="123"/>
    </location>
</feature>
<feature type="region of interest" description="Disordered" evidence="1">
    <location>
        <begin position="113"/>
        <end position="134"/>
    </location>
</feature>
<dbReference type="EMBL" id="HBEC01017522">
    <property type="protein sequence ID" value="CAD8288173.1"/>
    <property type="molecule type" value="Transcribed_RNA"/>
</dbReference>
<dbReference type="InterPro" id="IPR029787">
    <property type="entry name" value="Nucleotide_cyclase"/>
</dbReference>
<proteinExistence type="predicted"/>
<dbReference type="EMBL" id="HBEC01017523">
    <property type="protein sequence ID" value="CAD8288174.1"/>
    <property type="molecule type" value="Transcribed_RNA"/>
</dbReference>
<sequence length="448" mass="46923">MDAPLGLLSLPDVKLLPTVMVACTVDGVRAIARGRRDVREFIHNTIVDVIHTTLLQIPGGYLSTWCDADLTYLLAFPTAAAAVAWCLVTQHALMYADWGVAVLRAPGCCEEHSDGGRDADGDGRGGASGSRPRLVFRGPRLKMAISEAAPSSVRPGALGRAEYTSPAVARARWLLECATHGGQIVTDNGVATSAMMTFDGCTSAAGRVDARSGCGLPATYEHIDDEQAWAEAPRTHGGDGGTHSGRASPAAYSFNGRMSPAAGSFGGRASPGAVQLALTSAARSLGNMPRLHYDASAASLDSKGSGRTAMKSVGLMGSARPYFECTRPPIHTSVSVLRVGTLLHKPPSGGSACASRVEADVMLVHLVLKELDGRTFPAPPDVRSVAVAQPPLLIMTGKATLPDAGEQYREQYLAHQAEIIDTKPPSIHSSPVEYIRQRIVADAAGNAV</sequence>
<organism evidence="3">
    <name type="scientific">Chlamydomonas euryale</name>
    <dbReference type="NCBI Taxonomy" id="1486919"/>
    <lineage>
        <taxon>Eukaryota</taxon>
        <taxon>Viridiplantae</taxon>
        <taxon>Chlorophyta</taxon>
        <taxon>core chlorophytes</taxon>
        <taxon>Chlorophyceae</taxon>
        <taxon>CS clade</taxon>
        <taxon>Chlamydomonadales</taxon>
        <taxon>Chlamydomonadaceae</taxon>
        <taxon>Chlamydomonas</taxon>
    </lineage>
</organism>
<dbReference type="Gene3D" id="3.30.70.1230">
    <property type="entry name" value="Nucleotide cyclase"/>
    <property type="match status" value="1"/>
</dbReference>
<evidence type="ECO:0008006" key="4">
    <source>
        <dbReference type="Google" id="ProtNLM"/>
    </source>
</evidence>
<dbReference type="AlphaFoldDB" id="A0A6U2EYU6"/>